<organism evidence="9">
    <name type="scientific">Heterosigma akashiwo</name>
    <name type="common">Chromophytic alga</name>
    <name type="synonym">Heterosigma carterae</name>
    <dbReference type="NCBI Taxonomy" id="2829"/>
    <lineage>
        <taxon>Eukaryota</taxon>
        <taxon>Sar</taxon>
        <taxon>Stramenopiles</taxon>
        <taxon>Ochrophyta</taxon>
        <taxon>Raphidophyceae</taxon>
        <taxon>Chattonellales</taxon>
        <taxon>Chattonellaceae</taxon>
        <taxon>Heterosigma</taxon>
    </lineage>
</organism>
<dbReference type="SUPFAM" id="SSF90229">
    <property type="entry name" value="CCCH zinc finger"/>
    <property type="match status" value="1"/>
</dbReference>
<dbReference type="SMART" id="SM00356">
    <property type="entry name" value="ZnF_C3H1"/>
    <property type="match status" value="1"/>
</dbReference>
<feature type="zinc finger region" description="C3H1-type" evidence="4">
    <location>
        <begin position="10"/>
        <end position="37"/>
    </location>
</feature>
<feature type="region of interest" description="Disordered" evidence="6">
    <location>
        <begin position="261"/>
        <end position="305"/>
    </location>
</feature>
<dbReference type="AlphaFoldDB" id="A0A6V1TNM6"/>
<gene>
    <name evidence="8" type="ORF">HAKA00212_LOCUS18902</name>
    <name evidence="9" type="ORF">HAKA00212_LOCUS18905</name>
</gene>
<feature type="compositionally biased region" description="Polar residues" evidence="6">
    <location>
        <begin position="262"/>
        <end position="273"/>
    </location>
</feature>
<feature type="coiled-coil region" evidence="5">
    <location>
        <begin position="178"/>
        <end position="212"/>
    </location>
</feature>
<evidence type="ECO:0000256" key="6">
    <source>
        <dbReference type="SAM" id="MobiDB-lite"/>
    </source>
</evidence>
<evidence type="ECO:0000313" key="8">
    <source>
        <dbReference type="EMBL" id="CAE0640084.1"/>
    </source>
</evidence>
<evidence type="ECO:0000256" key="2">
    <source>
        <dbReference type="ARBA" id="ARBA00022771"/>
    </source>
</evidence>
<proteinExistence type="predicted"/>
<sequence length="305" mass="34809">MCDGSRSEAKKEKEICRYFVHGRCKKGKWCEFSHHRPLCRYGSHCWFGPWCWNSHGITPRVNSIRTARKPGKQSARNKRRREKRKVLMAEAKASLVKIKELETQLGLKEKKTDELQESERQLAGLQAQLEEETRIAKAHQERAITTDLELTQVTEMMVTAKEKCAEEVSSMKSESEKREKMLHEMKEHYVNLEQYTEKLADALKLEQEKNREQVLKQYRIAAKAERLLAQQAELQHVQSRLPGGQETQTQAVELGGQERAQLGSSWSTGQTARWPTFFGPAERGCSGHASSAPPGCGHPPDPEQS</sequence>
<dbReference type="PROSITE" id="PS50103">
    <property type="entry name" value="ZF_C3H1"/>
    <property type="match status" value="1"/>
</dbReference>
<dbReference type="GO" id="GO:0008270">
    <property type="term" value="F:zinc ion binding"/>
    <property type="evidence" value="ECO:0007669"/>
    <property type="project" value="UniProtKB-KW"/>
</dbReference>
<dbReference type="EMBL" id="HBIU01041668">
    <property type="protein sequence ID" value="CAE0640084.1"/>
    <property type="molecule type" value="Transcribed_RNA"/>
</dbReference>
<dbReference type="EMBL" id="HBIU01041672">
    <property type="protein sequence ID" value="CAE0640087.1"/>
    <property type="molecule type" value="Transcribed_RNA"/>
</dbReference>
<accession>A0A6V1TNM6</accession>
<evidence type="ECO:0000256" key="5">
    <source>
        <dbReference type="SAM" id="Coils"/>
    </source>
</evidence>
<evidence type="ECO:0000256" key="1">
    <source>
        <dbReference type="ARBA" id="ARBA00022723"/>
    </source>
</evidence>
<keyword evidence="2 4" id="KW-0863">Zinc-finger</keyword>
<feature type="region of interest" description="Disordered" evidence="6">
    <location>
        <begin position="65"/>
        <end position="84"/>
    </location>
</feature>
<dbReference type="InterPro" id="IPR036855">
    <property type="entry name" value="Znf_CCCH_sf"/>
</dbReference>
<evidence type="ECO:0000256" key="3">
    <source>
        <dbReference type="ARBA" id="ARBA00022833"/>
    </source>
</evidence>
<keyword evidence="1 4" id="KW-0479">Metal-binding</keyword>
<name>A0A6V1TNM6_HETAK</name>
<evidence type="ECO:0000256" key="4">
    <source>
        <dbReference type="PROSITE-ProRule" id="PRU00723"/>
    </source>
</evidence>
<dbReference type="InterPro" id="IPR000571">
    <property type="entry name" value="Znf_CCCH"/>
</dbReference>
<reference evidence="9" key="1">
    <citation type="submission" date="2021-01" db="EMBL/GenBank/DDBJ databases">
        <authorList>
            <person name="Corre E."/>
            <person name="Pelletier E."/>
            <person name="Niang G."/>
            <person name="Scheremetjew M."/>
            <person name="Finn R."/>
            <person name="Kale V."/>
            <person name="Holt S."/>
            <person name="Cochrane G."/>
            <person name="Meng A."/>
            <person name="Brown T."/>
            <person name="Cohen L."/>
        </authorList>
    </citation>
    <scope>NUCLEOTIDE SEQUENCE</scope>
    <source>
        <strain evidence="9">CCMP3107</strain>
    </source>
</reference>
<protein>
    <recommendedName>
        <fullName evidence="7">C3H1-type domain-containing protein</fullName>
    </recommendedName>
</protein>
<evidence type="ECO:0000259" key="7">
    <source>
        <dbReference type="PROSITE" id="PS50103"/>
    </source>
</evidence>
<feature type="compositionally biased region" description="Basic residues" evidence="6">
    <location>
        <begin position="66"/>
        <end position="84"/>
    </location>
</feature>
<evidence type="ECO:0000313" key="9">
    <source>
        <dbReference type="EMBL" id="CAE0640087.1"/>
    </source>
</evidence>
<feature type="domain" description="C3H1-type" evidence="7">
    <location>
        <begin position="10"/>
        <end position="37"/>
    </location>
</feature>
<dbReference type="Gene3D" id="4.10.1000.10">
    <property type="entry name" value="Zinc finger, CCCH-type"/>
    <property type="match status" value="1"/>
</dbReference>
<keyword evidence="5" id="KW-0175">Coiled coil</keyword>
<keyword evidence="3 4" id="KW-0862">Zinc</keyword>